<feature type="domain" description="CusB-like beta-barrel" evidence="6">
    <location>
        <begin position="252"/>
        <end position="322"/>
    </location>
</feature>
<feature type="signal peptide" evidence="4">
    <location>
        <begin position="1"/>
        <end position="22"/>
    </location>
</feature>
<dbReference type="InterPro" id="IPR059052">
    <property type="entry name" value="HH_YbhG-like"/>
</dbReference>
<keyword evidence="4" id="KW-0732">Signal</keyword>
<evidence type="ECO:0000259" key="6">
    <source>
        <dbReference type="Pfam" id="PF25954"/>
    </source>
</evidence>
<dbReference type="InterPro" id="IPR006143">
    <property type="entry name" value="RND_pump_MFP"/>
</dbReference>
<dbReference type="GO" id="GO:0022857">
    <property type="term" value="F:transmembrane transporter activity"/>
    <property type="evidence" value="ECO:0007669"/>
    <property type="project" value="InterPro"/>
</dbReference>
<dbReference type="EMBL" id="LROS01000011">
    <property type="protein sequence ID" value="OBR94946.1"/>
    <property type="molecule type" value="Genomic_DNA"/>
</dbReference>
<keyword evidence="3" id="KW-0175">Coiled coil</keyword>
<dbReference type="GO" id="GO:0016020">
    <property type="term" value="C:membrane"/>
    <property type="evidence" value="ECO:0007669"/>
    <property type="project" value="InterPro"/>
</dbReference>
<dbReference type="Gene3D" id="2.40.50.100">
    <property type="match status" value="1"/>
</dbReference>
<dbReference type="Gene3D" id="2.40.30.170">
    <property type="match status" value="1"/>
</dbReference>
<feature type="chain" id="PRO_5008342574" evidence="4">
    <location>
        <begin position="23"/>
        <end position="332"/>
    </location>
</feature>
<evidence type="ECO:0000256" key="2">
    <source>
        <dbReference type="ARBA" id="ARBA00009477"/>
    </source>
</evidence>
<dbReference type="InterPro" id="IPR050465">
    <property type="entry name" value="UPF0194_transport"/>
</dbReference>
<proteinExistence type="inferred from homology"/>
<evidence type="ECO:0000313" key="7">
    <source>
        <dbReference type="EMBL" id="OBR94946.1"/>
    </source>
</evidence>
<evidence type="ECO:0000256" key="3">
    <source>
        <dbReference type="ARBA" id="ARBA00023054"/>
    </source>
</evidence>
<dbReference type="InterPro" id="IPR058792">
    <property type="entry name" value="Beta-barrel_RND_2"/>
</dbReference>
<dbReference type="PATRIC" id="fig|1353534.3.peg.1304"/>
<sequence length="332" mass="35183">MKKLISTLLICTLLFIGCSSHNDSLDSSNKKNSTSSSKDIYLFGGKIAANTSSNVSAKINAKISQIKVDVGSKVNSGDPIIYLDTKDLQAQVDQAQASVATAQANLAKIKSGSRPEQIASTKAAVDGAKDAYDIAQKNYDREKQLLASGSAAQINVDQAEQVLSSSKAQYESVSQNLTMLQNGSTESDINAVEATVNQAQASVNTAKTSLSYGVITAPISGTVTVKNVNEGEMSGVGQILLTIVNADQLHVDSYVPQELLTKIKVGDQVNVKVSNINNGIFQGEISVIDTQIDSHSKDALVKVTIKDENNVLKLGMFAEIGCKNKVGVKIEK</sequence>
<dbReference type="Proteomes" id="UP000093954">
    <property type="component" value="Unassembled WGS sequence"/>
</dbReference>
<accession>A0A1A6AXY7</accession>
<reference evidence="7 8" key="1">
    <citation type="journal article" date="2012" name="Front. Microbiol.">
        <title>Draft Genome Sequence of the Virulent Strain 01-B526 of the Fish Pathogen Aeromonas salmonicida.</title>
        <authorList>
            <person name="Charette S.J."/>
            <person name="Brochu F."/>
            <person name="Boyle B."/>
            <person name="Filion G."/>
            <person name="Tanaka K.H."/>
            <person name="Derome N."/>
        </authorList>
    </citation>
    <scope>NUCLEOTIDE SEQUENCE [LARGE SCALE GENOMIC DNA]</scope>
    <source>
        <strain evidence="7 8">P11</strain>
    </source>
</reference>
<dbReference type="RefSeq" id="WP_065077610.1">
    <property type="nucleotide sequence ID" value="NZ_LROS01000011.1"/>
</dbReference>
<feature type="domain" description="YbhG-like alpha-helical hairpin" evidence="5">
    <location>
        <begin position="83"/>
        <end position="210"/>
    </location>
</feature>
<comment type="subcellular location">
    <subcellularLocation>
        <location evidence="1">Cell envelope</location>
    </subcellularLocation>
</comment>
<evidence type="ECO:0000313" key="8">
    <source>
        <dbReference type="Proteomes" id="UP000093954"/>
    </source>
</evidence>
<dbReference type="SUPFAM" id="SSF111369">
    <property type="entry name" value="HlyD-like secretion proteins"/>
    <property type="match status" value="2"/>
</dbReference>
<dbReference type="Pfam" id="PF25954">
    <property type="entry name" value="Beta-barrel_RND_2"/>
    <property type="match status" value="1"/>
</dbReference>
<evidence type="ECO:0000256" key="4">
    <source>
        <dbReference type="SAM" id="SignalP"/>
    </source>
</evidence>
<dbReference type="GO" id="GO:0030313">
    <property type="term" value="C:cell envelope"/>
    <property type="evidence" value="ECO:0007669"/>
    <property type="project" value="UniProtKB-SubCell"/>
</dbReference>
<comment type="caution">
    <text evidence="7">The sequence shown here is derived from an EMBL/GenBank/DDBJ whole genome shotgun (WGS) entry which is preliminary data.</text>
</comment>
<dbReference type="PROSITE" id="PS51257">
    <property type="entry name" value="PROKAR_LIPOPROTEIN"/>
    <property type="match status" value="1"/>
</dbReference>
<dbReference type="AlphaFoldDB" id="A0A1A6AXY7"/>
<gene>
    <name evidence="7" type="primary">emrK_2</name>
    <name evidence="7" type="ORF">CLRAG_12840</name>
</gene>
<dbReference type="PANTHER" id="PTHR32347:SF23">
    <property type="entry name" value="BLL5650 PROTEIN"/>
    <property type="match status" value="1"/>
</dbReference>
<comment type="similarity">
    <text evidence="2">Belongs to the membrane fusion protein (MFP) (TC 8.A.1) family.</text>
</comment>
<dbReference type="PANTHER" id="PTHR32347">
    <property type="entry name" value="EFFLUX SYSTEM COMPONENT YKNX-RELATED"/>
    <property type="match status" value="1"/>
</dbReference>
<dbReference type="NCBIfam" id="TIGR01730">
    <property type="entry name" value="RND_mfp"/>
    <property type="match status" value="1"/>
</dbReference>
<keyword evidence="8" id="KW-1185">Reference proteome</keyword>
<dbReference type="Gene3D" id="1.10.287.470">
    <property type="entry name" value="Helix hairpin bin"/>
    <property type="match status" value="2"/>
</dbReference>
<evidence type="ECO:0000259" key="5">
    <source>
        <dbReference type="Pfam" id="PF25881"/>
    </source>
</evidence>
<organism evidence="7 8">
    <name type="scientific">Clostridium ragsdalei P11</name>
    <dbReference type="NCBI Taxonomy" id="1353534"/>
    <lineage>
        <taxon>Bacteria</taxon>
        <taxon>Bacillati</taxon>
        <taxon>Bacillota</taxon>
        <taxon>Clostridia</taxon>
        <taxon>Eubacteriales</taxon>
        <taxon>Clostridiaceae</taxon>
        <taxon>Clostridium</taxon>
    </lineage>
</organism>
<name>A0A1A6AXY7_9CLOT</name>
<evidence type="ECO:0000256" key="1">
    <source>
        <dbReference type="ARBA" id="ARBA00004196"/>
    </source>
</evidence>
<dbReference type="Pfam" id="PF25881">
    <property type="entry name" value="HH_YBHG"/>
    <property type="match status" value="1"/>
</dbReference>
<protein>
    <submittedName>
        <fullName evidence="7">Putative multidrug resistance protein EmrK</fullName>
    </submittedName>
</protein>